<dbReference type="InterPro" id="IPR013108">
    <property type="entry name" value="Amidohydro_3"/>
</dbReference>
<dbReference type="InterPro" id="IPR033932">
    <property type="entry name" value="YtcJ-like"/>
</dbReference>
<name>A0ABX9MWF3_9BURK</name>
<dbReference type="InterPro" id="IPR011059">
    <property type="entry name" value="Metal-dep_hydrolase_composite"/>
</dbReference>
<feature type="domain" description="Amidohydrolase 3" evidence="1">
    <location>
        <begin position="69"/>
        <end position="547"/>
    </location>
</feature>
<dbReference type="Gene3D" id="2.30.40.10">
    <property type="entry name" value="Urease, subunit C, domain 1"/>
    <property type="match status" value="1"/>
</dbReference>
<evidence type="ECO:0000313" key="2">
    <source>
        <dbReference type="EMBL" id="RII83152.1"/>
    </source>
</evidence>
<protein>
    <recommendedName>
        <fullName evidence="1">Amidohydrolase 3 domain-containing protein</fullName>
    </recommendedName>
</protein>
<dbReference type="InterPro" id="IPR032466">
    <property type="entry name" value="Metal_Hydrolase"/>
</dbReference>
<dbReference type="SUPFAM" id="SSF51338">
    <property type="entry name" value="Composite domain of metallo-dependent hydrolases"/>
    <property type="match status" value="1"/>
</dbReference>
<organism evidence="2 3">
    <name type="scientific">Neopusillimonas maritima</name>
    <dbReference type="NCBI Taxonomy" id="2026239"/>
    <lineage>
        <taxon>Bacteria</taxon>
        <taxon>Pseudomonadati</taxon>
        <taxon>Pseudomonadota</taxon>
        <taxon>Betaproteobacteria</taxon>
        <taxon>Burkholderiales</taxon>
        <taxon>Alcaligenaceae</taxon>
        <taxon>Neopusillimonas</taxon>
    </lineage>
</organism>
<reference evidence="2 3" key="1">
    <citation type="submission" date="2017-08" db="EMBL/GenBank/DDBJ databases">
        <title>Pusillimonas indicus sp. nov., a member of the family Alcaligenaceae isolated from surface seawater.</title>
        <authorList>
            <person name="Li J."/>
        </authorList>
    </citation>
    <scope>NUCLEOTIDE SEQUENCE [LARGE SCALE GENOMIC DNA]</scope>
    <source>
        <strain evidence="2 3">17-4A</strain>
    </source>
</reference>
<dbReference type="EMBL" id="NQOU01000002">
    <property type="protein sequence ID" value="RII83152.1"/>
    <property type="molecule type" value="Genomic_DNA"/>
</dbReference>
<comment type="caution">
    <text evidence="2">The sequence shown here is derived from an EMBL/GenBank/DDBJ whole genome shotgun (WGS) entry which is preliminary data.</text>
</comment>
<gene>
    <name evidence="2" type="ORF">CJO09_05970</name>
</gene>
<evidence type="ECO:0000259" key="1">
    <source>
        <dbReference type="Pfam" id="PF07969"/>
    </source>
</evidence>
<dbReference type="Gene3D" id="3.20.20.140">
    <property type="entry name" value="Metal-dependent hydrolases"/>
    <property type="match status" value="1"/>
</dbReference>
<dbReference type="SUPFAM" id="SSF51556">
    <property type="entry name" value="Metallo-dependent hydrolases"/>
    <property type="match status" value="1"/>
</dbReference>
<sequence>MQTGHTIEYRGRANTQAGIVRGDIITMNPDQPRVEAMGVQDGRVVCVGTFADVKSMMGADTTVHHYQEGVVIPGLIDSHNHMLWTGMQQQSVDLSACRSIAELLDTLRDYRRDNPDKEWIVSGAGWHIEALQEKRYPTRQELDSVVPDRPVYLPRVGHSASVNSIALKLAGITAATPDPAGGKIHRDETGEPNGLLMELPAFNLVGDLLPPPSRDDRIQALKDIQKAYHAAGITGVIEPGLFADDMSIYQELWRKGELSVRTVAMPQAQVDADPEVLMASLKSWSMRTGFGDEWLKLGAIKVYLDGGASLNTALMREPYPDERCQCGIQVTHSHVFHRIVDFCAASGWSLGVHAVGGKAIDLALELFDQAHQKNPIDGLRFSLIHAYLWPTQENIETARRLGVGVATQAPMQYQFAPLLTRRFGPDLVGKATPLKAWLDGGIRVGGGSDSPIATYAPLTGIWHAVTRYVDELGVALGTDEAITVDQALTMYTRDAAWLAFSEHERGMLKPGYLADWVALAEDPYKVDPMKLRDIEVKATAVGGIVVHQA</sequence>
<dbReference type="RefSeq" id="WP_119441554.1">
    <property type="nucleotide sequence ID" value="NZ_CP170494.1"/>
</dbReference>
<accession>A0ABX9MWF3</accession>
<dbReference type="Gene3D" id="3.10.310.70">
    <property type="match status" value="1"/>
</dbReference>
<dbReference type="Pfam" id="PF07969">
    <property type="entry name" value="Amidohydro_3"/>
    <property type="match status" value="1"/>
</dbReference>
<proteinExistence type="predicted"/>
<dbReference type="PANTHER" id="PTHR22642">
    <property type="entry name" value="IMIDAZOLONEPROPIONASE"/>
    <property type="match status" value="1"/>
</dbReference>
<dbReference type="CDD" id="cd01300">
    <property type="entry name" value="YtcJ_like"/>
    <property type="match status" value="1"/>
</dbReference>
<dbReference type="PANTHER" id="PTHR22642:SF2">
    <property type="entry name" value="PROTEIN LONG AFTER FAR-RED 3"/>
    <property type="match status" value="1"/>
</dbReference>
<dbReference type="Proteomes" id="UP000266483">
    <property type="component" value="Unassembled WGS sequence"/>
</dbReference>
<keyword evidence="3" id="KW-1185">Reference proteome</keyword>
<evidence type="ECO:0000313" key="3">
    <source>
        <dbReference type="Proteomes" id="UP000266483"/>
    </source>
</evidence>